<evidence type="ECO:0008006" key="5">
    <source>
        <dbReference type="Google" id="ProtNLM"/>
    </source>
</evidence>
<proteinExistence type="inferred from homology"/>
<sequence>MTKKLIILLLAITPIAAFAQNAKLAHINTSELFNQMPEIPGIETQLNTKQEEISKNGQALVDEFNKKAEEFQKLAPTSSETVKADQQKQLDQINERYQMFLQNSQREMEELRQKLLAPVQQKIATAIKAVGDEKGYTYIFDLAAGNPVYFNATNAEDATPLVKTKLGIQ</sequence>
<dbReference type="InterPro" id="IPR024930">
    <property type="entry name" value="Skp_dom_sf"/>
</dbReference>
<evidence type="ECO:0000256" key="3">
    <source>
        <dbReference type="SAM" id="Coils"/>
    </source>
</evidence>
<dbReference type="PANTHER" id="PTHR35089:SF1">
    <property type="entry name" value="CHAPERONE PROTEIN SKP"/>
    <property type="match status" value="1"/>
</dbReference>
<organism evidence="4">
    <name type="scientific">bioreactor metagenome</name>
    <dbReference type="NCBI Taxonomy" id="1076179"/>
    <lineage>
        <taxon>unclassified sequences</taxon>
        <taxon>metagenomes</taxon>
        <taxon>ecological metagenomes</taxon>
    </lineage>
</organism>
<reference evidence="4" key="1">
    <citation type="submission" date="2019-08" db="EMBL/GenBank/DDBJ databases">
        <authorList>
            <person name="Kucharzyk K."/>
            <person name="Murdoch R.W."/>
            <person name="Higgins S."/>
            <person name="Loffler F."/>
        </authorList>
    </citation>
    <scope>NUCLEOTIDE SEQUENCE</scope>
</reference>
<dbReference type="AlphaFoldDB" id="A0A645B2F0"/>
<dbReference type="Gene3D" id="3.30.910.20">
    <property type="entry name" value="Skp domain"/>
    <property type="match status" value="1"/>
</dbReference>
<gene>
    <name evidence="4" type="ORF">SDC9_104175</name>
</gene>
<evidence type="ECO:0000313" key="4">
    <source>
        <dbReference type="EMBL" id="MPM57353.1"/>
    </source>
</evidence>
<protein>
    <recommendedName>
        <fullName evidence="5">Chaperone protein Skp</fullName>
    </recommendedName>
</protein>
<comment type="caution">
    <text evidence="4">The sequence shown here is derived from an EMBL/GenBank/DDBJ whole genome shotgun (WGS) entry which is preliminary data.</text>
</comment>
<dbReference type="SMART" id="SM00935">
    <property type="entry name" value="OmpH"/>
    <property type="match status" value="1"/>
</dbReference>
<evidence type="ECO:0000256" key="1">
    <source>
        <dbReference type="ARBA" id="ARBA00009091"/>
    </source>
</evidence>
<dbReference type="Pfam" id="PF03938">
    <property type="entry name" value="OmpH"/>
    <property type="match status" value="1"/>
</dbReference>
<evidence type="ECO:0000256" key="2">
    <source>
        <dbReference type="ARBA" id="ARBA00022729"/>
    </source>
</evidence>
<dbReference type="GO" id="GO:0005829">
    <property type="term" value="C:cytosol"/>
    <property type="evidence" value="ECO:0007669"/>
    <property type="project" value="TreeGrafter"/>
</dbReference>
<dbReference type="GO" id="GO:0050821">
    <property type="term" value="P:protein stabilization"/>
    <property type="evidence" value="ECO:0007669"/>
    <property type="project" value="TreeGrafter"/>
</dbReference>
<name>A0A645B2F0_9ZZZZ</name>
<dbReference type="PANTHER" id="PTHR35089">
    <property type="entry name" value="CHAPERONE PROTEIN SKP"/>
    <property type="match status" value="1"/>
</dbReference>
<dbReference type="SUPFAM" id="SSF111384">
    <property type="entry name" value="OmpH-like"/>
    <property type="match status" value="1"/>
</dbReference>
<comment type="similarity">
    <text evidence="1">Belongs to the Skp family.</text>
</comment>
<accession>A0A645B2F0</accession>
<dbReference type="InterPro" id="IPR005632">
    <property type="entry name" value="Chaperone_Skp"/>
</dbReference>
<dbReference type="GO" id="GO:0051082">
    <property type="term" value="F:unfolded protein binding"/>
    <property type="evidence" value="ECO:0007669"/>
    <property type="project" value="InterPro"/>
</dbReference>
<keyword evidence="3" id="KW-0175">Coiled coil</keyword>
<keyword evidence="2" id="KW-0732">Signal</keyword>
<dbReference type="EMBL" id="VSSQ01016227">
    <property type="protein sequence ID" value="MPM57353.1"/>
    <property type="molecule type" value="Genomic_DNA"/>
</dbReference>
<feature type="coiled-coil region" evidence="3">
    <location>
        <begin position="83"/>
        <end position="114"/>
    </location>
</feature>